<sequence>MEDTKDKSTATPLLKQPLNKPINPEDVWIQGINLLTSTPAEITQFVQWKIGIYKEFRWKGDDLGELYEMDFDQFRAEDFEQCEHNTQVLLRNVLQSQGLYVKKGHGIKIARELAYAIHNKMKWPDDDPKKPISSPSRTKTPIHQDPPYNQAWQLAAEQSQLQSQSQSRQPPEDQVIDALARMEMSGHSRELMAIIKSYTNNNHKYSGEATDSFNYKFTIFVNHCKRAKVSPDALLKAFPIMLTGIALEFYYINC</sequence>
<feature type="region of interest" description="Disordered" evidence="1">
    <location>
        <begin position="124"/>
        <end position="146"/>
    </location>
</feature>
<accession>A0A1W5CWR9</accession>
<evidence type="ECO:0000256" key="1">
    <source>
        <dbReference type="SAM" id="MobiDB-lite"/>
    </source>
</evidence>
<evidence type="ECO:0000313" key="3">
    <source>
        <dbReference type="Proteomes" id="UP000192927"/>
    </source>
</evidence>
<organism evidence="2 3">
    <name type="scientific">Lasallia pustulata</name>
    <dbReference type="NCBI Taxonomy" id="136370"/>
    <lineage>
        <taxon>Eukaryota</taxon>
        <taxon>Fungi</taxon>
        <taxon>Dikarya</taxon>
        <taxon>Ascomycota</taxon>
        <taxon>Pezizomycotina</taxon>
        <taxon>Lecanoromycetes</taxon>
        <taxon>OSLEUM clade</taxon>
        <taxon>Umbilicariomycetidae</taxon>
        <taxon>Umbilicariales</taxon>
        <taxon>Umbilicariaceae</taxon>
        <taxon>Lasallia</taxon>
    </lineage>
</organism>
<name>A0A1W5CWR9_9LECA</name>
<evidence type="ECO:0000313" key="2">
    <source>
        <dbReference type="EMBL" id="SLM35276.1"/>
    </source>
</evidence>
<protein>
    <submittedName>
        <fullName evidence="2">Uncharacterized protein</fullName>
    </submittedName>
</protein>
<proteinExistence type="predicted"/>
<dbReference type="AlphaFoldDB" id="A0A1W5CWR9"/>
<dbReference type="Proteomes" id="UP000192927">
    <property type="component" value="Unassembled WGS sequence"/>
</dbReference>
<reference evidence="3" key="1">
    <citation type="submission" date="2017-03" db="EMBL/GenBank/DDBJ databases">
        <authorList>
            <person name="Sharma R."/>
            <person name="Thines M."/>
        </authorList>
    </citation>
    <scope>NUCLEOTIDE SEQUENCE [LARGE SCALE GENOMIC DNA]</scope>
</reference>
<keyword evidence="3" id="KW-1185">Reference proteome</keyword>
<dbReference type="EMBL" id="FWEW01000607">
    <property type="protein sequence ID" value="SLM35276.1"/>
    <property type="molecule type" value="Genomic_DNA"/>
</dbReference>